<accession>A0ACB7XDN7</accession>
<keyword evidence="2" id="KW-1185">Reference proteome</keyword>
<evidence type="ECO:0000313" key="2">
    <source>
        <dbReference type="Proteomes" id="UP000828048"/>
    </source>
</evidence>
<protein>
    <submittedName>
        <fullName evidence="1">Uncharacterized protein</fullName>
    </submittedName>
</protein>
<comment type="caution">
    <text evidence="1">The sequence shown here is derived from an EMBL/GenBank/DDBJ whole genome shotgun (WGS) entry which is preliminary data.</text>
</comment>
<evidence type="ECO:0000313" key="1">
    <source>
        <dbReference type="EMBL" id="KAH7838811.1"/>
    </source>
</evidence>
<gene>
    <name evidence="1" type="ORF">Vadar_031456</name>
</gene>
<dbReference type="Proteomes" id="UP000828048">
    <property type="component" value="Chromosome 6"/>
</dbReference>
<reference evidence="1 2" key="1">
    <citation type="journal article" date="2021" name="Hortic Res">
        <title>High-quality reference genome and annotation aids understanding of berry development for evergreen blueberry (Vaccinium darrowii).</title>
        <authorList>
            <person name="Yu J."/>
            <person name="Hulse-Kemp A.M."/>
            <person name="Babiker E."/>
            <person name="Staton M."/>
        </authorList>
    </citation>
    <scope>NUCLEOTIDE SEQUENCE [LARGE SCALE GENOMIC DNA]</scope>
    <source>
        <strain evidence="2">cv. NJ 8807/NJ 8810</strain>
        <tissue evidence="1">Young leaf</tissue>
    </source>
</reference>
<organism evidence="1 2">
    <name type="scientific">Vaccinium darrowii</name>
    <dbReference type="NCBI Taxonomy" id="229202"/>
    <lineage>
        <taxon>Eukaryota</taxon>
        <taxon>Viridiplantae</taxon>
        <taxon>Streptophyta</taxon>
        <taxon>Embryophyta</taxon>
        <taxon>Tracheophyta</taxon>
        <taxon>Spermatophyta</taxon>
        <taxon>Magnoliopsida</taxon>
        <taxon>eudicotyledons</taxon>
        <taxon>Gunneridae</taxon>
        <taxon>Pentapetalae</taxon>
        <taxon>asterids</taxon>
        <taxon>Ericales</taxon>
        <taxon>Ericaceae</taxon>
        <taxon>Vaccinioideae</taxon>
        <taxon>Vaccinieae</taxon>
        <taxon>Vaccinium</taxon>
    </lineage>
</organism>
<proteinExistence type="predicted"/>
<dbReference type="EMBL" id="CM037156">
    <property type="protein sequence ID" value="KAH7838811.1"/>
    <property type="molecule type" value="Genomic_DNA"/>
</dbReference>
<name>A0ACB7XDN7_9ERIC</name>
<sequence>MLIPRIRNRESYVCLSEMIYKLSHLFLSPDAFPAKRGIVHNPNLVPLRIRCFVSSRPTQNPKSSVVESTHPLLSLTTTNRVSRVARSEGQGALFEYLHCTRGFDFMDAEHVSKNSPHFLEGLLSKVENEQDVSRALSRLLRYNPINEFEPFLESLGLTPSEIVSLLPDSLMFLNDDQVMLDNFHVLCDYGIPRSKIGRIYKEAIEVFRYDYGILDSKLKAYEELGLSKSTVIKLVSCCPCLLVGNINKELMGLVEKLKAFGFGNDWIGGYLSSRSSYNWTRILETMGFLGEVGYSQPQMGSLFKTNPGLLSEGSGKRIYMLVGRLLKLGLKMSEIYSFFLQNPQILSAKCAKNVCQAVCFLYEIGMETEGIASIVATNIQTLGAISLNRSRTVLKKLEVEKDTLCLMIKEDPLMFLSLVAKSDVDSIEQECSKNQSRFVEKTTFLLKLGYVENSEEMTKALKKFRGRGDQLQDRFDCLVQAGLDSNVVANMIKHAPSVINQSKDILEKKIDCLRNCLGYPLESIKVFPSYLGYDLGRINLRFSMYAWLRERGAAKPTLSLSTILACSDARFVRDLVEKDPEGPAKWGSLKKSASSS</sequence>